<evidence type="ECO:0000259" key="11">
    <source>
        <dbReference type="PROSITE" id="PS51171"/>
    </source>
</evidence>
<dbReference type="PROSITE" id="PS00858">
    <property type="entry name" value="PREPHENATE_DEHYDR_2"/>
    <property type="match status" value="1"/>
</dbReference>
<evidence type="ECO:0000256" key="10">
    <source>
        <dbReference type="RuleBase" id="RU361254"/>
    </source>
</evidence>
<organism evidence="13 14">
    <name type="scientific">Halarsenatibacter silvermanii</name>
    <dbReference type="NCBI Taxonomy" id="321763"/>
    <lineage>
        <taxon>Bacteria</taxon>
        <taxon>Bacillati</taxon>
        <taxon>Bacillota</taxon>
        <taxon>Clostridia</taxon>
        <taxon>Halanaerobiales</taxon>
        <taxon>Halarsenatibacteraceae</taxon>
        <taxon>Halarsenatibacter</taxon>
    </lineage>
</organism>
<evidence type="ECO:0000256" key="9">
    <source>
        <dbReference type="PIRSR" id="PIRSR001500-2"/>
    </source>
</evidence>
<dbReference type="PROSITE" id="PS51671">
    <property type="entry name" value="ACT"/>
    <property type="match status" value="1"/>
</dbReference>
<evidence type="ECO:0000256" key="8">
    <source>
        <dbReference type="ARBA" id="ARBA00047848"/>
    </source>
</evidence>
<evidence type="ECO:0000256" key="6">
    <source>
        <dbReference type="ARBA" id="ARBA00023222"/>
    </source>
</evidence>
<dbReference type="CDD" id="cd13633">
    <property type="entry name" value="PBP2_Sa-PDT_like"/>
    <property type="match status" value="1"/>
</dbReference>
<keyword evidence="14" id="KW-1185">Reference proteome</keyword>
<dbReference type="CDD" id="cd04905">
    <property type="entry name" value="ACT_CM-PDT"/>
    <property type="match status" value="1"/>
</dbReference>
<feature type="domain" description="Prephenate dehydratase" evidence="11">
    <location>
        <begin position="2"/>
        <end position="183"/>
    </location>
</feature>
<keyword evidence="5 10" id="KW-0057">Aromatic amino acid biosynthesis</keyword>
<dbReference type="RefSeq" id="WP_089761091.1">
    <property type="nucleotide sequence ID" value="NZ_FNGO01000018.1"/>
</dbReference>
<dbReference type="STRING" id="321763.SAMN04488692_11824"/>
<keyword evidence="6 10" id="KW-0584">Phenylalanine biosynthesis</keyword>
<dbReference type="Proteomes" id="UP000199476">
    <property type="component" value="Unassembled WGS sequence"/>
</dbReference>
<evidence type="ECO:0000256" key="4">
    <source>
        <dbReference type="ARBA" id="ARBA00022605"/>
    </source>
</evidence>
<keyword evidence="4 10" id="KW-0028">Amino-acid biosynthesis</keyword>
<comment type="catalytic activity">
    <reaction evidence="8 10">
        <text>prephenate + H(+) = 3-phenylpyruvate + CO2 + H2O</text>
        <dbReference type="Rhea" id="RHEA:21648"/>
        <dbReference type="ChEBI" id="CHEBI:15377"/>
        <dbReference type="ChEBI" id="CHEBI:15378"/>
        <dbReference type="ChEBI" id="CHEBI:16526"/>
        <dbReference type="ChEBI" id="CHEBI:18005"/>
        <dbReference type="ChEBI" id="CHEBI:29934"/>
        <dbReference type="EC" id="4.2.1.51"/>
    </reaction>
</comment>
<dbReference type="FunFam" id="3.30.70.260:FF:000012">
    <property type="entry name" value="Prephenate dehydratase"/>
    <property type="match status" value="1"/>
</dbReference>
<dbReference type="SUPFAM" id="SSF55021">
    <property type="entry name" value="ACT-like"/>
    <property type="match status" value="1"/>
</dbReference>
<evidence type="ECO:0000313" key="13">
    <source>
        <dbReference type="EMBL" id="SDM14380.1"/>
    </source>
</evidence>
<dbReference type="Pfam" id="PF00800">
    <property type="entry name" value="PDT"/>
    <property type="match status" value="1"/>
</dbReference>
<dbReference type="PANTHER" id="PTHR21022">
    <property type="entry name" value="PREPHENATE DEHYDRATASE P PROTEIN"/>
    <property type="match status" value="1"/>
</dbReference>
<dbReference type="NCBIfam" id="NF008865">
    <property type="entry name" value="PRK11898.1"/>
    <property type="match status" value="1"/>
</dbReference>
<feature type="site" description="Essential for prephenate dehydratase activity" evidence="9">
    <location>
        <position position="176"/>
    </location>
</feature>
<comment type="pathway">
    <text evidence="1 10">Amino-acid biosynthesis; L-phenylalanine biosynthesis; phenylpyruvate from prephenate: step 1/1.</text>
</comment>
<evidence type="ECO:0000256" key="5">
    <source>
        <dbReference type="ARBA" id="ARBA00023141"/>
    </source>
</evidence>
<dbReference type="InterPro" id="IPR045865">
    <property type="entry name" value="ACT-like_dom_sf"/>
</dbReference>
<dbReference type="GO" id="GO:0005737">
    <property type="term" value="C:cytoplasm"/>
    <property type="evidence" value="ECO:0007669"/>
    <property type="project" value="TreeGrafter"/>
</dbReference>
<dbReference type="EMBL" id="FNGO01000018">
    <property type="protein sequence ID" value="SDM14380.1"/>
    <property type="molecule type" value="Genomic_DNA"/>
</dbReference>
<dbReference type="EC" id="4.2.1.51" evidence="2 10"/>
<dbReference type="Gene3D" id="3.30.70.260">
    <property type="match status" value="1"/>
</dbReference>
<evidence type="ECO:0000256" key="2">
    <source>
        <dbReference type="ARBA" id="ARBA00013147"/>
    </source>
</evidence>
<keyword evidence="7 10" id="KW-0456">Lyase</keyword>
<evidence type="ECO:0000256" key="1">
    <source>
        <dbReference type="ARBA" id="ARBA00004741"/>
    </source>
</evidence>
<protein>
    <recommendedName>
        <fullName evidence="3 10">Prephenate dehydratase</fullName>
        <shortName evidence="10">PDT</shortName>
        <ecNumber evidence="2 10">4.2.1.51</ecNumber>
    </recommendedName>
</protein>
<sequence>MEILYLGPEGTFTDMAARRYFGGCDEHEFHPRPDIGELAREVDENDGLWGVIPIENSLEGSVNLTLDLLAHEIDVKIGAEMNLRINHYLIGKNDQNPAEIRRIISHPQALAQCRQNLNRIISGEFETESTSSTAAAVSELKKRDNRTAAIGTRRAAENNDLEILVEQLQDNISNWTRFILIGPEDRPDFGHDETIKTSLISIPVEDRPGILYEILEEFAVRELNLTKIESRPTRQELGEYLFFIDFEGSRYKEEADRAIAGVEEKSSHLKILGSYPVYENNYGKIETPLCEKTGGK</sequence>
<dbReference type="PROSITE" id="PS51171">
    <property type="entry name" value="PREPHENATE_DEHYDR_3"/>
    <property type="match status" value="1"/>
</dbReference>
<proteinExistence type="predicted"/>
<dbReference type="GO" id="GO:0009094">
    <property type="term" value="P:L-phenylalanine biosynthetic process"/>
    <property type="evidence" value="ECO:0007669"/>
    <property type="project" value="UniProtKB-UniPathway"/>
</dbReference>
<dbReference type="GO" id="GO:0004664">
    <property type="term" value="F:prephenate dehydratase activity"/>
    <property type="evidence" value="ECO:0007669"/>
    <property type="project" value="UniProtKB-UniRule"/>
</dbReference>
<evidence type="ECO:0000313" key="14">
    <source>
        <dbReference type="Proteomes" id="UP000199476"/>
    </source>
</evidence>
<dbReference type="InterPro" id="IPR018528">
    <property type="entry name" value="Preph_deHydtase_CS"/>
</dbReference>
<dbReference type="AlphaFoldDB" id="A0A1G9QU39"/>
<dbReference type="SUPFAM" id="SSF53850">
    <property type="entry name" value="Periplasmic binding protein-like II"/>
    <property type="match status" value="1"/>
</dbReference>
<evidence type="ECO:0000259" key="12">
    <source>
        <dbReference type="PROSITE" id="PS51671"/>
    </source>
</evidence>
<dbReference type="Gene3D" id="3.40.190.10">
    <property type="entry name" value="Periplasmic binding protein-like II"/>
    <property type="match status" value="2"/>
</dbReference>
<evidence type="ECO:0000256" key="3">
    <source>
        <dbReference type="ARBA" id="ARBA00021872"/>
    </source>
</evidence>
<accession>A0A1G9QU39</accession>
<evidence type="ECO:0000256" key="7">
    <source>
        <dbReference type="ARBA" id="ARBA00023239"/>
    </source>
</evidence>
<dbReference type="OrthoDB" id="9802281at2"/>
<feature type="domain" description="ACT" evidence="12">
    <location>
        <begin position="199"/>
        <end position="276"/>
    </location>
</feature>
<dbReference type="PIRSF" id="PIRSF001500">
    <property type="entry name" value="Chor_mut_pdt_Ppr"/>
    <property type="match status" value="1"/>
</dbReference>
<name>A0A1G9QU39_9FIRM</name>
<dbReference type="InterPro" id="IPR002912">
    <property type="entry name" value="ACT_dom"/>
</dbReference>
<dbReference type="Pfam" id="PF01842">
    <property type="entry name" value="ACT"/>
    <property type="match status" value="1"/>
</dbReference>
<gene>
    <name evidence="10" type="primary">pheA</name>
    <name evidence="13" type="ORF">SAMN04488692_11824</name>
</gene>
<dbReference type="UniPathway" id="UPA00121">
    <property type="reaction ID" value="UER00345"/>
</dbReference>
<reference evidence="13 14" key="1">
    <citation type="submission" date="2016-10" db="EMBL/GenBank/DDBJ databases">
        <authorList>
            <person name="de Groot N.N."/>
        </authorList>
    </citation>
    <scope>NUCLEOTIDE SEQUENCE [LARGE SCALE GENOMIC DNA]</scope>
    <source>
        <strain evidence="13 14">SLAS-1</strain>
    </source>
</reference>
<dbReference type="InterPro" id="IPR008242">
    <property type="entry name" value="Chor_mutase/pphenate_deHydtase"/>
</dbReference>
<dbReference type="InterPro" id="IPR001086">
    <property type="entry name" value="Preph_deHydtase"/>
</dbReference>
<dbReference type="PANTHER" id="PTHR21022:SF19">
    <property type="entry name" value="PREPHENATE DEHYDRATASE-RELATED"/>
    <property type="match status" value="1"/>
</dbReference>